<proteinExistence type="predicted"/>
<name>A0ACB9NT88_9MYRT</name>
<protein>
    <submittedName>
        <fullName evidence="1">Uncharacterized protein</fullName>
    </submittedName>
</protein>
<sequence>MQNMSLLKLKKWMWKAKGTSTYRSKHSVATAQASLDVFHQCVMDRLAGSNISSILGFTVEFYSIQQTLNSGGAEAGVKGQILSFKLNVGHFPHLANLVTIIITTRPTAETRRLLLLTSPPTSRFGKAFPSRTD</sequence>
<reference evidence="2" key="1">
    <citation type="journal article" date="2023" name="Front. Plant Sci.">
        <title>Chromosomal-level genome assembly of Melastoma candidum provides insights into trichome evolution.</title>
        <authorList>
            <person name="Zhong Y."/>
            <person name="Wu W."/>
            <person name="Sun C."/>
            <person name="Zou P."/>
            <person name="Liu Y."/>
            <person name="Dai S."/>
            <person name="Zhou R."/>
        </authorList>
    </citation>
    <scope>NUCLEOTIDE SEQUENCE [LARGE SCALE GENOMIC DNA]</scope>
</reference>
<evidence type="ECO:0000313" key="2">
    <source>
        <dbReference type="Proteomes" id="UP001057402"/>
    </source>
</evidence>
<keyword evidence="2" id="KW-1185">Reference proteome</keyword>
<comment type="caution">
    <text evidence="1">The sequence shown here is derived from an EMBL/GenBank/DDBJ whole genome shotgun (WGS) entry which is preliminary data.</text>
</comment>
<accession>A0ACB9NT88</accession>
<dbReference type="EMBL" id="CM042886">
    <property type="protein sequence ID" value="KAI4339854.1"/>
    <property type="molecule type" value="Genomic_DNA"/>
</dbReference>
<dbReference type="Proteomes" id="UP001057402">
    <property type="component" value="Chromosome 7"/>
</dbReference>
<organism evidence="1 2">
    <name type="scientific">Melastoma candidum</name>
    <dbReference type="NCBI Taxonomy" id="119954"/>
    <lineage>
        <taxon>Eukaryota</taxon>
        <taxon>Viridiplantae</taxon>
        <taxon>Streptophyta</taxon>
        <taxon>Embryophyta</taxon>
        <taxon>Tracheophyta</taxon>
        <taxon>Spermatophyta</taxon>
        <taxon>Magnoliopsida</taxon>
        <taxon>eudicotyledons</taxon>
        <taxon>Gunneridae</taxon>
        <taxon>Pentapetalae</taxon>
        <taxon>rosids</taxon>
        <taxon>malvids</taxon>
        <taxon>Myrtales</taxon>
        <taxon>Melastomataceae</taxon>
        <taxon>Melastomatoideae</taxon>
        <taxon>Melastomateae</taxon>
        <taxon>Melastoma</taxon>
    </lineage>
</organism>
<evidence type="ECO:0000313" key="1">
    <source>
        <dbReference type="EMBL" id="KAI4339854.1"/>
    </source>
</evidence>
<gene>
    <name evidence="1" type="ORF">MLD38_024748</name>
</gene>